<gene>
    <name evidence="2" type="ORF">O3M35_010031</name>
</gene>
<name>A0AAW1D123_9HEMI</name>
<accession>A0AAW1D123</accession>
<protein>
    <recommendedName>
        <fullName evidence="1">RAI1-like domain-containing protein</fullName>
    </recommendedName>
</protein>
<dbReference type="AlphaFoldDB" id="A0AAW1D123"/>
<dbReference type="Pfam" id="PF08652">
    <property type="entry name" value="RAI1"/>
    <property type="match status" value="1"/>
</dbReference>
<evidence type="ECO:0000259" key="1">
    <source>
        <dbReference type="Pfam" id="PF08652"/>
    </source>
</evidence>
<dbReference type="InterPro" id="IPR013961">
    <property type="entry name" value="RAI1"/>
</dbReference>
<feature type="domain" description="RAI1-like" evidence="1">
    <location>
        <begin position="21"/>
        <end position="315"/>
    </location>
</feature>
<comment type="caution">
    <text evidence="2">The sequence shown here is derived from an EMBL/GenBank/DDBJ whole genome shotgun (WGS) entry which is preliminary data.</text>
</comment>
<keyword evidence="3" id="KW-1185">Reference proteome</keyword>
<dbReference type="Proteomes" id="UP001461498">
    <property type="component" value="Unassembled WGS sequence"/>
</dbReference>
<dbReference type="EMBL" id="JAPXFL010000007">
    <property type="protein sequence ID" value="KAK9503485.1"/>
    <property type="molecule type" value="Genomic_DNA"/>
</dbReference>
<proteinExistence type="predicted"/>
<reference evidence="2 3" key="1">
    <citation type="submission" date="2022-12" db="EMBL/GenBank/DDBJ databases">
        <title>Chromosome-level genome assembly of true bugs.</title>
        <authorList>
            <person name="Ma L."/>
            <person name="Li H."/>
        </authorList>
    </citation>
    <scope>NUCLEOTIDE SEQUENCE [LARGE SCALE GENOMIC DNA]</scope>
    <source>
        <strain evidence="2">Lab_2022b</strain>
    </source>
</reference>
<sequence length="351" mass="41418">MESKLEIVDWKEDLVPVIESKPELIDYFVTKYNQTDIFDNFNELKYLDAKASFNVDNVNSKFDKDKLNPVKESFDFLSTFSSSRNYANTTGTQIVTYANVLSTIMNTPFEINKEKRKWNLTARYCSNKILLYSDNNQISANKPENLYNTLLKKHFFIRKPQRYYRRIVSNFDNLCYEVYRFNLSDNSVIYLADNPGIMTENTINNLDELKEAEHGICDVCVKDEISEDIMNYNPNTWSKAALINAKHCIVGVYNKDNNNLEELTKFSSDLFNDKTKYENLWSPNAAWNFLDFFLTFVNIMANKYANRNDMLLEFKSYPNDKPYVSCESYRRYIDYRGIYAKCALTHEYMHR</sequence>
<evidence type="ECO:0000313" key="3">
    <source>
        <dbReference type="Proteomes" id="UP001461498"/>
    </source>
</evidence>
<organism evidence="2 3">
    <name type="scientific">Rhynocoris fuscipes</name>
    <dbReference type="NCBI Taxonomy" id="488301"/>
    <lineage>
        <taxon>Eukaryota</taxon>
        <taxon>Metazoa</taxon>
        <taxon>Ecdysozoa</taxon>
        <taxon>Arthropoda</taxon>
        <taxon>Hexapoda</taxon>
        <taxon>Insecta</taxon>
        <taxon>Pterygota</taxon>
        <taxon>Neoptera</taxon>
        <taxon>Paraneoptera</taxon>
        <taxon>Hemiptera</taxon>
        <taxon>Heteroptera</taxon>
        <taxon>Panheteroptera</taxon>
        <taxon>Cimicomorpha</taxon>
        <taxon>Reduviidae</taxon>
        <taxon>Harpactorinae</taxon>
        <taxon>Harpactorini</taxon>
        <taxon>Rhynocoris</taxon>
    </lineage>
</organism>
<evidence type="ECO:0000313" key="2">
    <source>
        <dbReference type="EMBL" id="KAK9503485.1"/>
    </source>
</evidence>